<comment type="caution">
    <text evidence="1">The sequence shown here is derived from an EMBL/GenBank/DDBJ whole genome shotgun (WGS) entry which is preliminary data.</text>
</comment>
<sequence>MTASARTCVNCGESLAVFQPVCEHCETSHEWTYRGPCHDCQAVVSYTEDACPECGTALSVWRLLEAEALDRDEHITVWKDAVPRPTEAGYQVHVGSFQGQWMDYRRSLGEGDIHVRSYPKRYELHHDDVSALTDPARHLLRHGPTAAAASGIGLAARFGKAVAESGRLLGATGPYRWLSADRDETEQSAD</sequence>
<evidence type="ECO:0000313" key="2">
    <source>
        <dbReference type="Proteomes" id="UP000466535"/>
    </source>
</evidence>
<accession>A0A6B0T3C0</accession>
<keyword evidence="2" id="KW-1185">Reference proteome</keyword>
<evidence type="ECO:0000313" key="1">
    <source>
        <dbReference type="EMBL" id="MXR50676.1"/>
    </source>
</evidence>
<protein>
    <recommendedName>
        <fullName evidence="3">Zinc ribbon domain-containing protein</fullName>
    </recommendedName>
</protein>
<dbReference type="Proteomes" id="UP000466535">
    <property type="component" value="Unassembled WGS sequence"/>
</dbReference>
<dbReference type="AlphaFoldDB" id="A0A6B0T3C0"/>
<proteinExistence type="predicted"/>
<reference evidence="1 2" key="1">
    <citation type="submission" date="2019-12" db="EMBL/GenBank/DDBJ databases">
        <title>Isolation and characterization of three novel carbon monoxide-oxidizing members of Halobacteria from salione crusts and soils.</title>
        <authorList>
            <person name="Myers M.R."/>
            <person name="King G.M."/>
        </authorList>
    </citation>
    <scope>NUCLEOTIDE SEQUENCE [LARGE SCALE GENOMIC DNA]</scope>
    <source>
        <strain evidence="1 2">WSH3</strain>
    </source>
</reference>
<gene>
    <name evidence="1" type="ORF">GRX03_03510</name>
</gene>
<dbReference type="EMBL" id="WUUT01000001">
    <property type="protein sequence ID" value="MXR50676.1"/>
    <property type="molecule type" value="Genomic_DNA"/>
</dbReference>
<name>A0A6B0T3C0_9EURY</name>
<evidence type="ECO:0008006" key="3">
    <source>
        <dbReference type="Google" id="ProtNLM"/>
    </source>
</evidence>
<dbReference type="RefSeq" id="WP_159762781.1">
    <property type="nucleotide sequence ID" value="NZ_WUUT01000001.1"/>
</dbReference>
<organism evidence="1 2">
    <name type="scientific">Halovenus carboxidivorans</name>
    <dbReference type="NCBI Taxonomy" id="2692199"/>
    <lineage>
        <taxon>Archaea</taxon>
        <taxon>Methanobacteriati</taxon>
        <taxon>Methanobacteriota</taxon>
        <taxon>Stenosarchaea group</taxon>
        <taxon>Halobacteria</taxon>
        <taxon>Halobacteriales</taxon>
        <taxon>Haloarculaceae</taxon>
        <taxon>Halovenus</taxon>
    </lineage>
</organism>